<dbReference type="RefSeq" id="WP_131359840.1">
    <property type="nucleotide sequence ID" value="NZ_SJKB01000007.1"/>
</dbReference>
<dbReference type="OrthoDB" id="3396203at2"/>
<keyword evidence="2" id="KW-1003">Cell membrane</keyword>
<organism evidence="8 9">
    <name type="scientific">Kribbella pittospori</name>
    <dbReference type="NCBI Taxonomy" id="722689"/>
    <lineage>
        <taxon>Bacteria</taxon>
        <taxon>Bacillati</taxon>
        <taxon>Actinomycetota</taxon>
        <taxon>Actinomycetes</taxon>
        <taxon>Propionibacteriales</taxon>
        <taxon>Kribbellaceae</taxon>
        <taxon>Kribbella</taxon>
    </lineage>
</organism>
<dbReference type="PANTHER" id="PTHR40077">
    <property type="entry name" value="MEMBRANE PROTEIN-RELATED"/>
    <property type="match status" value="1"/>
</dbReference>
<dbReference type="NCBIfam" id="TIGR03954">
    <property type="entry name" value="integ_memb_HG"/>
    <property type="match status" value="1"/>
</dbReference>
<evidence type="ECO:0000313" key="8">
    <source>
        <dbReference type="EMBL" id="TCC59481.1"/>
    </source>
</evidence>
<protein>
    <submittedName>
        <fullName evidence="8">DUF3817 domain-containing protein</fullName>
    </submittedName>
</protein>
<reference evidence="8 9" key="1">
    <citation type="submission" date="2019-02" db="EMBL/GenBank/DDBJ databases">
        <title>Kribbella capetownensis sp. nov. and Kribbella speibonae sp. nov., isolated from soil.</title>
        <authorList>
            <person name="Curtis S.M."/>
            <person name="Norton I."/>
            <person name="Everest G.J."/>
            <person name="Meyers P.R."/>
        </authorList>
    </citation>
    <scope>NUCLEOTIDE SEQUENCE [LARGE SCALE GENOMIC DNA]</scope>
    <source>
        <strain evidence="8 9">NRRL B-24813</strain>
    </source>
</reference>
<evidence type="ECO:0000256" key="4">
    <source>
        <dbReference type="ARBA" id="ARBA00022989"/>
    </source>
</evidence>
<evidence type="ECO:0000256" key="2">
    <source>
        <dbReference type="ARBA" id="ARBA00022475"/>
    </source>
</evidence>
<feature type="transmembrane region" description="Helical" evidence="6">
    <location>
        <begin position="52"/>
        <end position="71"/>
    </location>
</feature>
<evidence type="ECO:0000256" key="6">
    <source>
        <dbReference type="SAM" id="Phobius"/>
    </source>
</evidence>
<dbReference type="Proteomes" id="UP000291144">
    <property type="component" value="Unassembled WGS sequence"/>
</dbReference>
<keyword evidence="3 6" id="KW-0812">Transmembrane</keyword>
<evidence type="ECO:0000259" key="7">
    <source>
        <dbReference type="Pfam" id="PF12823"/>
    </source>
</evidence>
<evidence type="ECO:0000256" key="5">
    <source>
        <dbReference type="ARBA" id="ARBA00023136"/>
    </source>
</evidence>
<gene>
    <name evidence="8" type="ORF">E0H73_22880</name>
</gene>
<dbReference type="GO" id="GO:0005886">
    <property type="term" value="C:plasma membrane"/>
    <property type="evidence" value="ECO:0007669"/>
    <property type="project" value="UniProtKB-SubCell"/>
</dbReference>
<proteinExistence type="predicted"/>
<sequence length="130" mass="14153">MTETTVAAPAGTKKHATWFRTVAIAEAISWTGLLIGMLFKYVLSGNELGVKIFGPIHGGIFIVYVLTVLLVRGPLRWSWPVTLLALAASVPPLFTWFFEIWARSSLATPRLLRGTRHGAGLPETTAHGPD</sequence>
<feature type="domain" description="DUF3817" evidence="7">
    <location>
        <begin position="17"/>
        <end position="103"/>
    </location>
</feature>
<dbReference type="AlphaFoldDB" id="A0A4R0KG90"/>
<dbReference type="Pfam" id="PF12823">
    <property type="entry name" value="DUF3817"/>
    <property type="match status" value="1"/>
</dbReference>
<name>A0A4R0KG90_9ACTN</name>
<comment type="subcellular location">
    <subcellularLocation>
        <location evidence="1">Cell membrane</location>
        <topology evidence="1">Multi-pass membrane protein</topology>
    </subcellularLocation>
</comment>
<dbReference type="EMBL" id="SJKB01000007">
    <property type="protein sequence ID" value="TCC59481.1"/>
    <property type="molecule type" value="Genomic_DNA"/>
</dbReference>
<evidence type="ECO:0000256" key="1">
    <source>
        <dbReference type="ARBA" id="ARBA00004651"/>
    </source>
</evidence>
<keyword evidence="9" id="KW-1185">Reference proteome</keyword>
<feature type="transmembrane region" description="Helical" evidence="6">
    <location>
        <begin position="22"/>
        <end position="43"/>
    </location>
</feature>
<comment type="caution">
    <text evidence="8">The sequence shown here is derived from an EMBL/GenBank/DDBJ whole genome shotgun (WGS) entry which is preliminary data.</text>
</comment>
<dbReference type="InterPro" id="IPR023845">
    <property type="entry name" value="DUF3817_TM"/>
</dbReference>
<evidence type="ECO:0000313" key="9">
    <source>
        <dbReference type="Proteomes" id="UP000291144"/>
    </source>
</evidence>
<keyword evidence="5 6" id="KW-0472">Membrane</keyword>
<keyword evidence="4 6" id="KW-1133">Transmembrane helix</keyword>
<accession>A0A4R0KG90</accession>
<evidence type="ECO:0000256" key="3">
    <source>
        <dbReference type="ARBA" id="ARBA00022692"/>
    </source>
</evidence>
<feature type="transmembrane region" description="Helical" evidence="6">
    <location>
        <begin position="77"/>
        <end position="98"/>
    </location>
</feature>
<dbReference type="PANTHER" id="PTHR40077:SF1">
    <property type="entry name" value="MEMBRANE PROTEIN"/>
    <property type="match status" value="1"/>
</dbReference>